<accession>A0A165NZN5</accession>
<evidence type="ECO:0000313" key="1">
    <source>
        <dbReference type="EMBL" id="KZT20328.1"/>
    </source>
</evidence>
<keyword evidence="2" id="KW-1185">Reference proteome</keyword>
<name>A0A165NZN5_9AGAM</name>
<dbReference type="Proteomes" id="UP000076761">
    <property type="component" value="Unassembled WGS sequence"/>
</dbReference>
<dbReference type="AlphaFoldDB" id="A0A165NZN5"/>
<organism evidence="1 2">
    <name type="scientific">Neolentinus lepideus HHB14362 ss-1</name>
    <dbReference type="NCBI Taxonomy" id="1314782"/>
    <lineage>
        <taxon>Eukaryota</taxon>
        <taxon>Fungi</taxon>
        <taxon>Dikarya</taxon>
        <taxon>Basidiomycota</taxon>
        <taxon>Agaricomycotina</taxon>
        <taxon>Agaricomycetes</taxon>
        <taxon>Gloeophyllales</taxon>
        <taxon>Gloeophyllaceae</taxon>
        <taxon>Neolentinus</taxon>
    </lineage>
</organism>
<dbReference type="EMBL" id="KV425622">
    <property type="protein sequence ID" value="KZT20328.1"/>
    <property type="molecule type" value="Genomic_DNA"/>
</dbReference>
<gene>
    <name evidence="1" type="ORF">NEOLEDRAFT_1140921</name>
</gene>
<dbReference type="InParanoid" id="A0A165NZN5"/>
<reference evidence="1 2" key="1">
    <citation type="journal article" date="2016" name="Mol. Biol. Evol.">
        <title>Comparative Genomics of Early-Diverging Mushroom-Forming Fungi Provides Insights into the Origins of Lignocellulose Decay Capabilities.</title>
        <authorList>
            <person name="Nagy L.G."/>
            <person name="Riley R."/>
            <person name="Tritt A."/>
            <person name="Adam C."/>
            <person name="Daum C."/>
            <person name="Floudas D."/>
            <person name="Sun H."/>
            <person name="Yadav J.S."/>
            <person name="Pangilinan J."/>
            <person name="Larsson K.H."/>
            <person name="Matsuura K."/>
            <person name="Barry K."/>
            <person name="Labutti K."/>
            <person name="Kuo R."/>
            <person name="Ohm R.A."/>
            <person name="Bhattacharya S.S."/>
            <person name="Shirouzu T."/>
            <person name="Yoshinaga Y."/>
            <person name="Martin F.M."/>
            <person name="Grigoriev I.V."/>
            <person name="Hibbett D.S."/>
        </authorList>
    </citation>
    <scope>NUCLEOTIDE SEQUENCE [LARGE SCALE GENOMIC DNA]</scope>
    <source>
        <strain evidence="1 2">HHB14362 ss-1</strain>
    </source>
</reference>
<protein>
    <submittedName>
        <fullName evidence="1">Uncharacterized protein</fullName>
    </submittedName>
</protein>
<evidence type="ECO:0000313" key="2">
    <source>
        <dbReference type="Proteomes" id="UP000076761"/>
    </source>
</evidence>
<sequence>MTMSDSAIVDRPFRLEDFRLLQNLRSYLVTNKPVQTTFPAPPADLVGVRNVVPHSRKIIANIAWWRGHNLGKRDWSIFNNLIVIVSSELHSETRLQFNGNIAPKHRLSSMEELFRTKYLDTPLQALKKINPPSFRSAVLEYGLKHPMVTSFRVLPVSCAHPLTTWFLKYSHCPHMLRNS</sequence>
<proteinExistence type="predicted"/>